<evidence type="ECO:0000313" key="3">
    <source>
        <dbReference type="Proteomes" id="UP000219422"/>
    </source>
</evidence>
<accession>A0A291N078</accession>
<evidence type="ECO:0000313" key="2">
    <source>
        <dbReference type="EMBL" id="ATI80763.1"/>
    </source>
</evidence>
<dbReference type="InterPro" id="IPR045853">
    <property type="entry name" value="Pep_chain_release_fac_I_sf"/>
</dbReference>
<dbReference type="Gene3D" id="3.30.160.20">
    <property type="match status" value="1"/>
</dbReference>
<proteinExistence type="predicted"/>
<name>A0A291N078_SPHYA</name>
<feature type="region of interest" description="Disordered" evidence="1">
    <location>
        <begin position="1"/>
        <end position="49"/>
    </location>
</feature>
<gene>
    <name evidence="2" type="ORF">A6768_12685</name>
</gene>
<dbReference type="SUPFAM" id="SSF75620">
    <property type="entry name" value="Release factor"/>
    <property type="match status" value="1"/>
</dbReference>
<dbReference type="Proteomes" id="UP000219422">
    <property type="component" value="Chromosome"/>
</dbReference>
<dbReference type="AlphaFoldDB" id="A0A291N078"/>
<organism evidence="2 3">
    <name type="scientific">Sphingobium yanoikuyae</name>
    <name type="common">Sphingomonas yanoikuyae</name>
    <dbReference type="NCBI Taxonomy" id="13690"/>
    <lineage>
        <taxon>Bacteria</taxon>
        <taxon>Pseudomonadati</taxon>
        <taxon>Pseudomonadota</taxon>
        <taxon>Alphaproteobacteria</taxon>
        <taxon>Sphingomonadales</taxon>
        <taxon>Sphingomonadaceae</taxon>
        <taxon>Sphingobium</taxon>
    </lineage>
</organism>
<dbReference type="KEGG" id="sya:A6768_12685"/>
<evidence type="ECO:0000256" key="1">
    <source>
        <dbReference type="SAM" id="MobiDB-lite"/>
    </source>
</evidence>
<reference evidence="2 3" key="1">
    <citation type="submission" date="2017-10" db="EMBL/GenBank/DDBJ databases">
        <title>Sphingobium yanoikuyae S72.</title>
        <authorList>
            <person name="Sanchez E."/>
            <person name="Bustos P."/>
            <person name="Mendoza P."/>
            <person name="Guo X."/>
            <person name="Mendoza A."/>
        </authorList>
    </citation>
    <scope>NUCLEOTIDE SEQUENCE [LARGE SCALE GENOMIC DNA]</scope>
    <source>
        <strain evidence="2 3">S72</strain>
    </source>
</reference>
<dbReference type="EMBL" id="CP023741">
    <property type="protein sequence ID" value="ATI80763.1"/>
    <property type="molecule type" value="Genomic_DNA"/>
</dbReference>
<protein>
    <submittedName>
        <fullName evidence="2">Uncharacterized protein</fullName>
    </submittedName>
</protein>
<sequence length="79" mass="8624">MMRSPATSGPDGCHVNKTHSAERATYRPAGLVAPSQEQRSKSADRTLAGQTNDGALGWLWQVHQNLERGNAARVYARPH</sequence>